<dbReference type="EMBL" id="BDSA01000001">
    <property type="protein sequence ID" value="GBE59597.1"/>
    <property type="molecule type" value="Genomic_DNA"/>
</dbReference>
<keyword evidence="1" id="KW-0121">Carboxypeptidase</keyword>
<proteinExistence type="predicted"/>
<evidence type="ECO:0000313" key="2">
    <source>
        <dbReference type="Proteomes" id="UP000236319"/>
    </source>
</evidence>
<accession>A0A2H6K9C7</accession>
<dbReference type="AlphaFoldDB" id="A0A2H6K9C7"/>
<dbReference type="RefSeq" id="XP_028865840.1">
    <property type="nucleotide sequence ID" value="XM_029010007.1"/>
</dbReference>
<dbReference type="VEuPathDB" id="PiroplasmaDB:BOVATA_010900"/>
<name>A0A2H6K9C7_9APIC</name>
<keyword evidence="1" id="KW-0645">Protease</keyword>
<dbReference type="OrthoDB" id="365732at2759"/>
<keyword evidence="1" id="KW-0378">Hydrolase</keyword>
<sequence length="330" mass="37052">MANLLIQLGTAFTAKEATLFCSGVSLTLLQYTSLGPLCAIASAAIVQLLRGLTFELADIANVEVGETREFGSRQQAKNLNALGRSYCMSTYLEGTGNEEGENERTCAHSERLRKHLPKTHAQVMKRLENTFLSERLFLSRLPADTFSSSCSWSTNRPRRGLVTAHSKAHSLEWLQWPSDDRICGYSRRHGLGRRLKAHQLVDDIIRIIGDADSALYRQVVPGDILANRRRLPNRKLRPREFRLAACANGGFRLRAPYPPNVNVTLAPYPRNVAGVQSDRQKMGHIEFPQQYKGVKYITLKRPVPYPRGSGAYGFDINRIVIRNNAFGTKR</sequence>
<dbReference type="Proteomes" id="UP000236319">
    <property type="component" value="Unassembled WGS sequence"/>
</dbReference>
<evidence type="ECO:0000313" key="1">
    <source>
        <dbReference type="EMBL" id="GBE59597.1"/>
    </source>
</evidence>
<keyword evidence="2" id="KW-1185">Reference proteome</keyword>
<comment type="caution">
    <text evidence="1">The sequence shown here is derived from an EMBL/GenBank/DDBJ whole genome shotgun (WGS) entry which is preliminary data.</text>
</comment>
<protein>
    <submittedName>
        <fullName evidence="1">D-alanyl-D-alanine carboxypeptidase, putative</fullName>
    </submittedName>
</protein>
<dbReference type="GeneID" id="39873367"/>
<organism evidence="1 2">
    <name type="scientific">Babesia ovata</name>
    <dbReference type="NCBI Taxonomy" id="189622"/>
    <lineage>
        <taxon>Eukaryota</taxon>
        <taxon>Sar</taxon>
        <taxon>Alveolata</taxon>
        <taxon>Apicomplexa</taxon>
        <taxon>Aconoidasida</taxon>
        <taxon>Piroplasmida</taxon>
        <taxon>Babesiidae</taxon>
        <taxon>Babesia</taxon>
    </lineage>
</organism>
<gene>
    <name evidence="1" type="ORF">BOVATA_010900</name>
</gene>
<reference evidence="1 2" key="1">
    <citation type="journal article" date="2017" name="BMC Genomics">
        <title>Whole-genome assembly of Babesia ovata and comparative genomics between closely related pathogens.</title>
        <authorList>
            <person name="Yamagishi J."/>
            <person name="Asada M."/>
            <person name="Hakimi H."/>
            <person name="Tanaka T.Q."/>
            <person name="Sugimoto C."/>
            <person name="Kawazu S."/>
        </authorList>
    </citation>
    <scope>NUCLEOTIDE SEQUENCE [LARGE SCALE GENOMIC DNA]</scope>
    <source>
        <strain evidence="1 2">Miyake</strain>
    </source>
</reference>
<dbReference type="GO" id="GO:0004180">
    <property type="term" value="F:carboxypeptidase activity"/>
    <property type="evidence" value="ECO:0007669"/>
    <property type="project" value="UniProtKB-KW"/>
</dbReference>